<feature type="compositionally biased region" description="Pro residues" evidence="1">
    <location>
        <begin position="1"/>
        <end position="16"/>
    </location>
</feature>
<organism evidence="2 3">
    <name type="scientific">Rubus argutus</name>
    <name type="common">Southern blackberry</name>
    <dbReference type="NCBI Taxonomy" id="59490"/>
    <lineage>
        <taxon>Eukaryota</taxon>
        <taxon>Viridiplantae</taxon>
        <taxon>Streptophyta</taxon>
        <taxon>Embryophyta</taxon>
        <taxon>Tracheophyta</taxon>
        <taxon>Spermatophyta</taxon>
        <taxon>Magnoliopsida</taxon>
        <taxon>eudicotyledons</taxon>
        <taxon>Gunneridae</taxon>
        <taxon>Pentapetalae</taxon>
        <taxon>rosids</taxon>
        <taxon>fabids</taxon>
        <taxon>Rosales</taxon>
        <taxon>Rosaceae</taxon>
        <taxon>Rosoideae</taxon>
        <taxon>Rosoideae incertae sedis</taxon>
        <taxon>Rubus</taxon>
    </lineage>
</organism>
<dbReference type="EMBL" id="JBEDUW010000002">
    <property type="protein sequence ID" value="KAK9943555.1"/>
    <property type="molecule type" value="Genomic_DNA"/>
</dbReference>
<feature type="compositionally biased region" description="Polar residues" evidence="1">
    <location>
        <begin position="27"/>
        <end position="51"/>
    </location>
</feature>
<reference evidence="2 3" key="1">
    <citation type="journal article" date="2023" name="G3 (Bethesda)">
        <title>A chromosome-length genome assembly and annotation of blackberry (Rubus argutus, cv. 'Hillquist').</title>
        <authorList>
            <person name="Bruna T."/>
            <person name="Aryal R."/>
            <person name="Dudchenko O."/>
            <person name="Sargent D.J."/>
            <person name="Mead D."/>
            <person name="Buti M."/>
            <person name="Cavallini A."/>
            <person name="Hytonen T."/>
            <person name="Andres J."/>
            <person name="Pham M."/>
            <person name="Weisz D."/>
            <person name="Mascagni F."/>
            <person name="Usai G."/>
            <person name="Natali L."/>
            <person name="Bassil N."/>
            <person name="Fernandez G.E."/>
            <person name="Lomsadze A."/>
            <person name="Armour M."/>
            <person name="Olukolu B."/>
            <person name="Poorten T."/>
            <person name="Britton C."/>
            <person name="Davik J."/>
            <person name="Ashrafi H."/>
            <person name="Aiden E.L."/>
            <person name="Borodovsky M."/>
            <person name="Worthington M."/>
        </authorList>
    </citation>
    <scope>NUCLEOTIDE SEQUENCE [LARGE SCALE GENOMIC DNA]</scope>
    <source>
        <strain evidence="2">PI 553951</strain>
    </source>
</reference>
<evidence type="ECO:0000256" key="1">
    <source>
        <dbReference type="SAM" id="MobiDB-lite"/>
    </source>
</evidence>
<evidence type="ECO:0000313" key="2">
    <source>
        <dbReference type="EMBL" id="KAK9943555.1"/>
    </source>
</evidence>
<feature type="region of interest" description="Disordered" evidence="1">
    <location>
        <begin position="1"/>
        <end position="55"/>
    </location>
</feature>
<sequence>MAAPKPAPQSPQPSPPCSLTRAPIPSSPSMQLISTSQSSTNHGLTTVTGSTPAPHRRIFTTSSLLTQPVPTIPKPPSQPQPFLLCFISQSPPYQSTKPISKSFSASPKSNLQSQKPNSAMAATNHNQIPLNSCSLCHRATCNFHHFNPQTTMKLRQLKHIVDCQLHRRAQSALRHIQSEQPVLFPAPPQSPVVGFLN</sequence>
<dbReference type="AlphaFoldDB" id="A0AAW1Y520"/>
<gene>
    <name evidence="2" type="ORF">M0R45_009159</name>
</gene>
<keyword evidence="3" id="KW-1185">Reference proteome</keyword>
<evidence type="ECO:0000313" key="3">
    <source>
        <dbReference type="Proteomes" id="UP001457282"/>
    </source>
</evidence>
<comment type="caution">
    <text evidence="2">The sequence shown here is derived from an EMBL/GenBank/DDBJ whole genome shotgun (WGS) entry which is preliminary data.</text>
</comment>
<name>A0AAW1Y520_RUBAR</name>
<dbReference type="Proteomes" id="UP001457282">
    <property type="component" value="Unassembled WGS sequence"/>
</dbReference>
<accession>A0AAW1Y520</accession>
<proteinExistence type="predicted"/>
<protein>
    <submittedName>
        <fullName evidence="2">Uncharacterized protein</fullName>
    </submittedName>
</protein>
<feature type="region of interest" description="Disordered" evidence="1">
    <location>
        <begin position="96"/>
        <end position="120"/>
    </location>
</feature>